<evidence type="ECO:0000313" key="1">
    <source>
        <dbReference type="EMBL" id="GFY02803.1"/>
    </source>
</evidence>
<dbReference type="AlphaFoldDB" id="A0A8X6S103"/>
<sequence>MVVLGISNTPTDDTFQRLKNASPQNSSLLRATVREFERGRIIGLKQVGWAKRRIARHMGRRDAANR</sequence>
<name>A0A8X6S103_TRICX</name>
<comment type="caution">
    <text evidence="1">The sequence shown here is derived from an EMBL/GenBank/DDBJ whole genome shotgun (WGS) entry which is preliminary data.</text>
</comment>
<proteinExistence type="predicted"/>
<reference evidence="1" key="1">
    <citation type="submission" date="2020-08" db="EMBL/GenBank/DDBJ databases">
        <title>Multicomponent nature underlies the extraordinary mechanical properties of spider dragline silk.</title>
        <authorList>
            <person name="Kono N."/>
            <person name="Nakamura H."/>
            <person name="Mori M."/>
            <person name="Yoshida Y."/>
            <person name="Ohtoshi R."/>
            <person name="Malay A.D."/>
            <person name="Moran D.A.P."/>
            <person name="Tomita M."/>
            <person name="Numata K."/>
            <person name="Arakawa K."/>
        </authorList>
    </citation>
    <scope>NUCLEOTIDE SEQUENCE</scope>
</reference>
<organism evidence="1 2">
    <name type="scientific">Trichonephila clavipes</name>
    <name type="common">Golden silk orbweaver</name>
    <name type="synonym">Nephila clavipes</name>
    <dbReference type="NCBI Taxonomy" id="2585209"/>
    <lineage>
        <taxon>Eukaryota</taxon>
        <taxon>Metazoa</taxon>
        <taxon>Ecdysozoa</taxon>
        <taxon>Arthropoda</taxon>
        <taxon>Chelicerata</taxon>
        <taxon>Arachnida</taxon>
        <taxon>Araneae</taxon>
        <taxon>Araneomorphae</taxon>
        <taxon>Entelegynae</taxon>
        <taxon>Araneoidea</taxon>
        <taxon>Nephilidae</taxon>
        <taxon>Trichonephila</taxon>
    </lineage>
</organism>
<dbReference type="Proteomes" id="UP000887159">
    <property type="component" value="Unassembled WGS sequence"/>
</dbReference>
<keyword evidence="2" id="KW-1185">Reference proteome</keyword>
<protein>
    <submittedName>
        <fullName evidence="1">Uncharacterized protein</fullName>
    </submittedName>
</protein>
<evidence type="ECO:0000313" key="2">
    <source>
        <dbReference type="Proteomes" id="UP000887159"/>
    </source>
</evidence>
<accession>A0A8X6S103</accession>
<dbReference type="EMBL" id="BMAU01021233">
    <property type="protein sequence ID" value="GFY02803.1"/>
    <property type="molecule type" value="Genomic_DNA"/>
</dbReference>
<gene>
    <name evidence="1" type="ORF">TNCV_3506831</name>
</gene>